<organism evidence="1 2">
    <name type="scientific">Blastopirellula marina DSM 3645</name>
    <dbReference type="NCBI Taxonomy" id="314230"/>
    <lineage>
        <taxon>Bacteria</taxon>
        <taxon>Pseudomonadati</taxon>
        <taxon>Planctomycetota</taxon>
        <taxon>Planctomycetia</taxon>
        <taxon>Pirellulales</taxon>
        <taxon>Pirellulaceae</taxon>
        <taxon>Blastopirellula</taxon>
    </lineage>
</organism>
<reference evidence="1 2" key="1">
    <citation type="submission" date="2006-02" db="EMBL/GenBank/DDBJ databases">
        <authorList>
            <person name="Amann R."/>
            <person name="Ferriera S."/>
            <person name="Johnson J."/>
            <person name="Kravitz S."/>
            <person name="Halpern A."/>
            <person name="Remington K."/>
            <person name="Beeson K."/>
            <person name="Tran B."/>
            <person name="Rogers Y.-H."/>
            <person name="Friedman R."/>
            <person name="Venter J.C."/>
        </authorList>
    </citation>
    <scope>NUCLEOTIDE SEQUENCE [LARGE SCALE GENOMIC DNA]</scope>
    <source>
        <strain evidence="1 2">DSM 3645</strain>
    </source>
</reference>
<sequence>MTLDYLQVLPKMTTFLGPLDFYFAQIGPVIAQASCWPSIVCG</sequence>
<name>A3ZRK9_9BACT</name>
<protein>
    <submittedName>
        <fullName evidence="1">Uncharacterized protein</fullName>
    </submittedName>
</protein>
<gene>
    <name evidence="1" type="ORF">DSM3645_12196</name>
</gene>
<dbReference type="STRING" id="314230.DSM3645_12196"/>
<evidence type="ECO:0000313" key="2">
    <source>
        <dbReference type="Proteomes" id="UP000004358"/>
    </source>
</evidence>
<dbReference type="EMBL" id="AANZ01000007">
    <property type="protein sequence ID" value="EAQ80778.1"/>
    <property type="molecule type" value="Genomic_DNA"/>
</dbReference>
<accession>A3ZRK9</accession>
<dbReference type="Proteomes" id="UP000004358">
    <property type="component" value="Unassembled WGS sequence"/>
</dbReference>
<evidence type="ECO:0000313" key="1">
    <source>
        <dbReference type="EMBL" id="EAQ80778.1"/>
    </source>
</evidence>
<comment type="caution">
    <text evidence="1">The sequence shown here is derived from an EMBL/GenBank/DDBJ whole genome shotgun (WGS) entry which is preliminary data.</text>
</comment>
<dbReference type="HOGENOM" id="CLU_3247964_0_0_0"/>
<proteinExistence type="predicted"/>
<dbReference type="AlphaFoldDB" id="A3ZRK9"/>